<dbReference type="RefSeq" id="WP_258417851.1">
    <property type="nucleotide sequence ID" value="NZ_JAPTNG010000012.1"/>
</dbReference>
<proteinExistence type="predicted"/>
<protein>
    <recommendedName>
        <fullName evidence="3">PepSY domain-containing protein</fullName>
    </recommendedName>
</protein>
<name>A0ABT4I1F6_9BACL</name>
<evidence type="ECO:0008006" key="3">
    <source>
        <dbReference type="Google" id="ProtNLM"/>
    </source>
</evidence>
<comment type="caution">
    <text evidence="1">The sequence shown here is derived from an EMBL/GenBank/DDBJ whole genome shotgun (WGS) entry which is preliminary data.</text>
</comment>
<dbReference type="EMBL" id="JAPTNG010000012">
    <property type="protein sequence ID" value="MCZ0832280.1"/>
    <property type="molecule type" value="Genomic_DNA"/>
</dbReference>
<organism evidence="1 2">
    <name type="scientific">Brevibacillus halotolerans</name>
    <dbReference type="NCBI Taxonomy" id="1507437"/>
    <lineage>
        <taxon>Bacteria</taxon>
        <taxon>Bacillati</taxon>
        <taxon>Bacillota</taxon>
        <taxon>Bacilli</taxon>
        <taxon>Bacillales</taxon>
        <taxon>Paenibacillaceae</taxon>
        <taxon>Brevibacillus</taxon>
    </lineage>
</organism>
<keyword evidence="2" id="KW-1185">Reference proteome</keyword>
<accession>A0ABT4I1F6</accession>
<sequence>MKRKGSRRKMIGMLYVTCLMALLIPTSGWAQAVMIKPALSFPNNTGKSGERTIVRPLKQQDPQKAWPKEWRERIEHLINSYEPWSQYQIVKGTFRREESREYWDVQLAKGTDEKLSLTINGKNGRLLRALSISEKNQPAPLLINEWEAAKQAQVFLESMLGREASEYQIASHLLYELPVSQATAEPNNIVQGTRVITYQRINAKSSPAVDDAIQIGIDGEGKIKSFVRIENPKGIA</sequence>
<gene>
    <name evidence="1" type="ORF">O0535_16165</name>
</gene>
<evidence type="ECO:0000313" key="1">
    <source>
        <dbReference type="EMBL" id="MCZ0832280.1"/>
    </source>
</evidence>
<evidence type="ECO:0000313" key="2">
    <source>
        <dbReference type="Proteomes" id="UP001067708"/>
    </source>
</evidence>
<reference evidence="1" key="1">
    <citation type="submission" date="2022-09" db="EMBL/GenBank/DDBJ databases">
        <title>Genome analysis and characterization of larvicidal activity of Brevibacillus strains.</title>
        <authorList>
            <person name="Patrusheva E.V."/>
            <person name="Izotova A.O."/>
            <person name="Toshchakov S.V."/>
            <person name="Sineoky S.P."/>
        </authorList>
    </citation>
    <scope>NUCLEOTIDE SEQUENCE</scope>
    <source>
        <strain evidence="1">VKPM_B-13244</strain>
    </source>
</reference>
<dbReference type="Proteomes" id="UP001067708">
    <property type="component" value="Unassembled WGS sequence"/>
</dbReference>